<evidence type="ECO:0000313" key="12">
    <source>
        <dbReference type="EMBL" id="CAI9259986.1"/>
    </source>
</evidence>
<feature type="region of interest" description="Disordered" evidence="11">
    <location>
        <begin position="245"/>
        <end position="269"/>
    </location>
</feature>
<evidence type="ECO:0000256" key="10">
    <source>
        <dbReference type="RuleBase" id="RU910715"/>
    </source>
</evidence>
<organism evidence="12 13">
    <name type="scientific">Lactuca saligna</name>
    <name type="common">Willowleaf lettuce</name>
    <dbReference type="NCBI Taxonomy" id="75948"/>
    <lineage>
        <taxon>Eukaryota</taxon>
        <taxon>Viridiplantae</taxon>
        <taxon>Streptophyta</taxon>
        <taxon>Embryophyta</taxon>
        <taxon>Tracheophyta</taxon>
        <taxon>Spermatophyta</taxon>
        <taxon>Magnoliopsida</taxon>
        <taxon>eudicotyledons</taxon>
        <taxon>Gunneridae</taxon>
        <taxon>Pentapetalae</taxon>
        <taxon>asterids</taxon>
        <taxon>campanulids</taxon>
        <taxon>Asterales</taxon>
        <taxon>Asteraceae</taxon>
        <taxon>Cichorioideae</taxon>
        <taxon>Cichorieae</taxon>
        <taxon>Lactucinae</taxon>
        <taxon>Lactuca</taxon>
    </lineage>
</organism>
<keyword evidence="9 10" id="KW-0472">Membrane</keyword>
<dbReference type="PANTHER" id="PTHR10791:SF243">
    <property type="entry name" value="SWEET SUGAR TRANSPORTER-RELATED"/>
    <property type="match status" value="1"/>
</dbReference>
<dbReference type="EMBL" id="OX465086">
    <property type="protein sequence ID" value="CAI9259986.1"/>
    <property type="molecule type" value="Genomic_DNA"/>
</dbReference>
<evidence type="ECO:0000256" key="8">
    <source>
        <dbReference type="ARBA" id="ARBA00022989"/>
    </source>
</evidence>
<dbReference type="GO" id="GO:0051119">
    <property type="term" value="F:sugar transmembrane transporter activity"/>
    <property type="evidence" value="ECO:0007669"/>
    <property type="project" value="InterPro"/>
</dbReference>
<comment type="similarity">
    <text evidence="2 10">Belongs to the SWEET sugar transporter family.</text>
</comment>
<feature type="transmembrane region" description="Helical" evidence="10">
    <location>
        <begin position="132"/>
        <end position="155"/>
    </location>
</feature>
<keyword evidence="6 10" id="KW-0812">Transmembrane</keyword>
<dbReference type="Gene3D" id="1.20.1280.290">
    <property type="match status" value="2"/>
</dbReference>
<dbReference type="FunFam" id="1.20.1280.290:FF:000003">
    <property type="entry name" value="Bidirectional sugar transporter SWEET"/>
    <property type="match status" value="1"/>
</dbReference>
<dbReference type="Pfam" id="PF03083">
    <property type="entry name" value="MtN3_slv"/>
    <property type="match status" value="2"/>
</dbReference>
<keyword evidence="5 10" id="KW-0762">Sugar transport</keyword>
<evidence type="ECO:0000256" key="2">
    <source>
        <dbReference type="ARBA" id="ARBA00007809"/>
    </source>
</evidence>
<keyword evidence="13" id="KW-1185">Reference proteome</keyword>
<feature type="transmembrane region" description="Helical" evidence="10">
    <location>
        <begin position="167"/>
        <end position="187"/>
    </location>
</feature>
<feature type="transmembrane region" description="Helical" evidence="10">
    <location>
        <begin position="6"/>
        <end position="28"/>
    </location>
</feature>
<dbReference type="InterPro" id="IPR047664">
    <property type="entry name" value="SWEET"/>
</dbReference>
<gene>
    <name evidence="12" type="ORF">LSALG_LOCUS840</name>
</gene>
<proteinExistence type="inferred from homology"/>
<keyword evidence="3 10" id="KW-0813">Transport</keyword>
<evidence type="ECO:0000256" key="9">
    <source>
        <dbReference type="ARBA" id="ARBA00023136"/>
    </source>
</evidence>
<sequence length="304" mass="33613">MEIFDLHHPLILVFGILGNIVSTGVYFAPLPTFIQIFKQKSTMGFQSLPYVVSLFSALLWMYYAFIKKGDTFLLITINALGSLVEFIYVIIFLVYATPSVKKHTIMVVSATMALCIVISLGSFYFLEGVSRALVVGWICVGVSVCVFAAPLTIVFQVVKTKSIDFMPFPLSCFLTLSAMMWFAYGMFTSDLCVTVPNVLGFVLGIIQMSVYKYYKENRRKVPDIPEVKELEHIINIKTSNSEVYPVDSGQSSGTEAEEEKNTAKGGGEVIEHNKCRPRATVDVESCGVEVVTISVKPVLIICAA</sequence>
<dbReference type="GO" id="GO:0005886">
    <property type="term" value="C:plasma membrane"/>
    <property type="evidence" value="ECO:0007669"/>
    <property type="project" value="UniProtKB-SubCell"/>
</dbReference>
<evidence type="ECO:0000256" key="11">
    <source>
        <dbReference type="SAM" id="MobiDB-lite"/>
    </source>
</evidence>
<dbReference type="FunFam" id="1.20.1280.290:FF:000001">
    <property type="entry name" value="Bidirectional sugar transporter SWEET"/>
    <property type="match status" value="1"/>
</dbReference>
<keyword evidence="4" id="KW-1003">Cell membrane</keyword>
<name>A0AA35USY5_LACSI</name>
<comment type="subcellular location">
    <subcellularLocation>
        <location evidence="1 10">Cell membrane</location>
        <topology evidence="1 10">Multi-pass membrane protein</topology>
    </subcellularLocation>
</comment>
<feature type="compositionally biased region" description="Polar residues" evidence="11">
    <location>
        <begin position="245"/>
        <end position="254"/>
    </location>
</feature>
<protein>
    <recommendedName>
        <fullName evidence="10">Bidirectional sugar transporter SWEET</fullName>
    </recommendedName>
</protein>
<feature type="transmembrane region" description="Helical" evidence="10">
    <location>
        <begin position="107"/>
        <end position="126"/>
    </location>
</feature>
<feature type="transmembrane region" description="Helical" evidence="10">
    <location>
        <begin position="48"/>
        <end position="66"/>
    </location>
</feature>
<keyword evidence="7" id="KW-0677">Repeat</keyword>
<reference evidence="12" key="1">
    <citation type="submission" date="2023-04" db="EMBL/GenBank/DDBJ databases">
        <authorList>
            <person name="Vijverberg K."/>
            <person name="Xiong W."/>
            <person name="Schranz E."/>
        </authorList>
    </citation>
    <scope>NUCLEOTIDE SEQUENCE</scope>
</reference>
<accession>A0AA35USY5</accession>
<dbReference type="PANTHER" id="PTHR10791">
    <property type="entry name" value="RAG1-ACTIVATING PROTEIN 1"/>
    <property type="match status" value="1"/>
</dbReference>
<dbReference type="Proteomes" id="UP001177003">
    <property type="component" value="Chromosome 0"/>
</dbReference>
<evidence type="ECO:0000256" key="6">
    <source>
        <dbReference type="ARBA" id="ARBA00022692"/>
    </source>
</evidence>
<dbReference type="AlphaFoldDB" id="A0AA35USY5"/>
<evidence type="ECO:0000256" key="3">
    <source>
        <dbReference type="ARBA" id="ARBA00022448"/>
    </source>
</evidence>
<evidence type="ECO:0000313" key="13">
    <source>
        <dbReference type="Proteomes" id="UP001177003"/>
    </source>
</evidence>
<keyword evidence="8 10" id="KW-1133">Transmembrane helix</keyword>
<evidence type="ECO:0000256" key="7">
    <source>
        <dbReference type="ARBA" id="ARBA00022737"/>
    </source>
</evidence>
<feature type="transmembrane region" description="Helical" evidence="10">
    <location>
        <begin position="72"/>
        <end position="95"/>
    </location>
</feature>
<evidence type="ECO:0000256" key="1">
    <source>
        <dbReference type="ARBA" id="ARBA00004651"/>
    </source>
</evidence>
<dbReference type="InterPro" id="IPR004316">
    <property type="entry name" value="SWEET_rpt"/>
</dbReference>
<evidence type="ECO:0000256" key="4">
    <source>
        <dbReference type="ARBA" id="ARBA00022475"/>
    </source>
</evidence>
<comment type="function">
    <text evidence="10">Mediates both low-affinity uptake and efflux of sugar across the membrane.</text>
</comment>
<evidence type="ECO:0000256" key="5">
    <source>
        <dbReference type="ARBA" id="ARBA00022597"/>
    </source>
</evidence>
<feature type="transmembrane region" description="Helical" evidence="10">
    <location>
        <begin position="193"/>
        <end position="214"/>
    </location>
</feature>